<reference evidence="2 3" key="1">
    <citation type="journal article" date="2019" name="Commun. Biol.">
        <title>The bagworm genome reveals a unique fibroin gene that provides high tensile strength.</title>
        <authorList>
            <person name="Kono N."/>
            <person name="Nakamura H."/>
            <person name="Ohtoshi R."/>
            <person name="Tomita M."/>
            <person name="Numata K."/>
            <person name="Arakawa K."/>
        </authorList>
    </citation>
    <scope>NUCLEOTIDE SEQUENCE [LARGE SCALE GENOMIC DNA]</scope>
</reference>
<evidence type="ECO:0000313" key="2">
    <source>
        <dbReference type="EMBL" id="GBP95257.1"/>
    </source>
</evidence>
<feature type="transmembrane region" description="Helical" evidence="1">
    <location>
        <begin position="21"/>
        <end position="42"/>
    </location>
</feature>
<keyword evidence="1" id="KW-0472">Membrane</keyword>
<protein>
    <submittedName>
        <fullName evidence="2">Uncharacterized protein</fullName>
    </submittedName>
</protein>
<proteinExistence type="predicted"/>
<gene>
    <name evidence="2" type="ORF">EVAR_67207_1</name>
</gene>
<sequence length="293" mass="32905">MRAINLVQNPAAGWRTSRERSASIAITSLVVASAAFLCARWSPLPRPSLMPFPSPSSPHPPFLLPDRGPAHSPITFLRAVGSSGRLHCSRLVNWLEVTVVRVKESTFFQVPSEKTQRRPLPQAYIHVFRVGGRIWLDFNLHISQSFSLSYTAGIQSPTETSRPHHETNLQRVFAVIPEIAQFVLQSGCGITAFSANNTMYTIMCNLTVMTRFARDEISQRLSPTRSARAAWTGQSAIRVTPDDARPQLPRQRLRQSGVLFNPCNLMYRSRKEFVRSVRIQPSFGQQAKRTPVL</sequence>
<keyword evidence="1" id="KW-1133">Transmembrane helix</keyword>
<name>A0A4C2A8Q1_EUMVA</name>
<dbReference type="Proteomes" id="UP000299102">
    <property type="component" value="Unassembled WGS sequence"/>
</dbReference>
<organism evidence="2 3">
    <name type="scientific">Eumeta variegata</name>
    <name type="common">Bagworm moth</name>
    <name type="synonym">Eumeta japonica</name>
    <dbReference type="NCBI Taxonomy" id="151549"/>
    <lineage>
        <taxon>Eukaryota</taxon>
        <taxon>Metazoa</taxon>
        <taxon>Ecdysozoa</taxon>
        <taxon>Arthropoda</taxon>
        <taxon>Hexapoda</taxon>
        <taxon>Insecta</taxon>
        <taxon>Pterygota</taxon>
        <taxon>Neoptera</taxon>
        <taxon>Endopterygota</taxon>
        <taxon>Lepidoptera</taxon>
        <taxon>Glossata</taxon>
        <taxon>Ditrysia</taxon>
        <taxon>Tineoidea</taxon>
        <taxon>Psychidae</taxon>
        <taxon>Oiketicinae</taxon>
        <taxon>Eumeta</taxon>
    </lineage>
</organism>
<dbReference type="AlphaFoldDB" id="A0A4C2A8Q1"/>
<dbReference type="EMBL" id="BGZK01002604">
    <property type="protein sequence ID" value="GBP95257.1"/>
    <property type="molecule type" value="Genomic_DNA"/>
</dbReference>
<keyword evidence="3" id="KW-1185">Reference proteome</keyword>
<evidence type="ECO:0000313" key="3">
    <source>
        <dbReference type="Proteomes" id="UP000299102"/>
    </source>
</evidence>
<keyword evidence="1" id="KW-0812">Transmembrane</keyword>
<evidence type="ECO:0000256" key="1">
    <source>
        <dbReference type="SAM" id="Phobius"/>
    </source>
</evidence>
<accession>A0A4C2A8Q1</accession>
<comment type="caution">
    <text evidence="2">The sequence shown here is derived from an EMBL/GenBank/DDBJ whole genome shotgun (WGS) entry which is preliminary data.</text>
</comment>